<dbReference type="AlphaFoldDB" id="A0A4Z1KI87"/>
<feature type="compositionally biased region" description="Basic and acidic residues" evidence="1">
    <location>
        <begin position="376"/>
        <end position="434"/>
    </location>
</feature>
<feature type="region of interest" description="Disordered" evidence="1">
    <location>
        <begin position="358"/>
        <end position="443"/>
    </location>
</feature>
<protein>
    <submittedName>
        <fullName evidence="2">Uncharacterized protein</fullName>
    </submittedName>
</protein>
<reference evidence="2 3" key="1">
    <citation type="submission" date="2017-12" db="EMBL/GenBank/DDBJ databases">
        <title>Comparative genomics of Botrytis spp.</title>
        <authorList>
            <person name="Valero-Jimenez C.A."/>
            <person name="Tapia P."/>
            <person name="Veloso J."/>
            <person name="Silva-Moreno E."/>
            <person name="Staats M."/>
            <person name="Valdes J.H."/>
            <person name="Van Kan J.A.L."/>
        </authorList>
    </citation>
    <scope>NUCLEOTIDE SEQUENCE [LARGE SCALE GENOMIC DNA]</scope>
    <source>
        <strain evidence="2 3">MUCL3349</strain>
    </source>
</reference>
<accession>A0A4Z1KI87</accession>
<organism evidence="2 3">
    <name type="scientific">Botrytis porri</name>
    <dbReference type="NCBI Taxonomy" id="87229"/>
    <lineage>
        <taxon>Eukaryota</taxon>
        <taxon>Fungi</taxon>
        <taxon>Dikarya</taxon>
        <taxon>Ascomycota</taxon>
        <taxon>Pezizomycotina</taxon>
        <taxon>Leotiomycetes</taxon>
        <taxon>Helotiales</taxon>
        <taxon>Sclerotiniaceae</taxon>
        <taxon>Botrytis</taxon>
    </lineage>
</organism>
<proteinExistence type="predicted"/>
<dbReference type="STRING" id="87229.A0A4Z1KI87"/>
<gene>
    <name evidence="2" type="ORF">BPOR_0671g00040</name>
</gene>
<evidence type="ECO:0000256" key="1">
    <source>
        <dbReference type="SAM" id="MobiDB-lite"/>
    </source>
</evidence>
<feature type="region of interest" description="Disordered" evidence="1">
    <location>
        <begin position="30"/>
        <end position="293"/>
    </location>
</feature>
<name>A0A4Z1KI87_9HELO</name>
<feature type="compositionally biased region" description="Polar residues" evidence="1">
    <location>
        <begin position="247"/>
        <end position="262"/>
    </location>
</feature>
<feature type="compositionally biased region" description="Basic and acidic residues" evidence="1">
    <location>
        <begin position="266"/>
        <end position="293"/>
    </location>
</feature>
<feature type="compositionally biased region" description="Basic and acidic residues" evidence="1">
    <location>
        <begin position="47"/>
        <end position="85"/>
    </location>
</feature>
<evidence type="ECO:0000313" key="3">
    <source>
        <dbReference type="Proteomes" id="UP000297280"/>
    </source>
</evidence>
<sequence>MDYLPIGLQATDVLLDKHFHKIPDKAFRKETYIPRVPSKLSRKKRREKEERRNSRDQGEDPERRRDSRDEREREDWERGTHRQEEPYSNPEVEEAGYESEPDYTSRQRERNMRDRKWEERRERDRDLRDIPRHSGAGTGTGTAYGYGYPYEESNRSNSPPSQIYSQQPPRLRPEYLPKYGAPRPLDPASPNPYYFPPPPIAPFPDPFDRDDKRGNYDSDERYERERTRRPKPIQRSSSYDDIHSQRKSYPSNPDQRISTRNASRIPRSDHGESKDSHAGSVKDRAERYGLKDEVKGLFTDSSKGIAVGAIGALAGGWAAEKFQESQTGKDRKDMGDRAKIYTLLGAAAGGLLANAVVDKWQDGKEETKEKQKKWDKKYPDGKIDGDGERGDRDEGRSGKERRDSVRSRRDRDRDDSRERYMAYDEKTRRSDGRGYEGGNDGYC</sequence>
<feature type="compositionally biased region" description="Low complexity" evidence="1">
    <location>
        <begin position="156"/>
        <end position="169"/>
    </location>
</feature>
<dbReference type="EMBL" id="PQXO01000670">
    <property type="protein sequence ID" value="TGO83284.1"/>
    <property type="molecule type" value="Genomic_DNA"/>
</dbReference>
<feature type="compositionally biased region" description="Basic and acidic residues" evidence="1">
    <location>
        <begin position="103"/>
        <end position="132"/>
    </location>
</feature>
<comment type="caution">
    <text evidence="2">The sequence shown here is derived from an EMBL/GenBank/DDBJ whole genome shotgun (WGS) entry which is preliminary data.</text>
</comment>
<evidence type="ECO:0000313" key="2">
    <source>
        <dbReference type="EMBL" id="TGO83284.1"/>
    </source>
</evidence>
<keyword evidence="3" id="KW-1185">Reference proteome</keyword>
<feature type="compositionally biased region" description="Acidic residues" evidence="1">
    <location>
        <begin position="91"/>
        <end position="101"/>
    </location>
</feature>
<feature type="compositionally biased region" description="Basic and acidic residues" evidence="1">
    <location>
        <begin position="359"/>
        <end position="369"/>
    </location>
</feature>
<feature type="compositionally biased region" description="Basic and acidic residues" evidence="1">
    <location>
        <begin position="206"/>
        <end position="226"/>
    </location>
</feature>
<dbReference type="Proteomes" id="UP000297280">
    <property type="component" value="Unassembled WGS sequence"/>
</dbReference>
<feature type="compositionally biased region" description="Pro residues" evidence="1">
    <location>
        <begin position="184"/>
        <end position="205"/>
    </location>
</feature>
<dbReference type="OrthoDB" id="3561227at2759"/>